<evidence type="ECO:0000259" key="2">
    <source>
        <dbReference type="Pfam" id="PF08327"/>
    </source>
</evidence>
<comment type="similarity">
    <text evidence="1">Belongs to the AHA1 family.</text>
</comment>
<organism evidence="3 4">
    <name type="scientific">Svornostia abyssi</name>
    <dbReference type="NCBI Taxonomy" id="2898438"/>
    <lineage>
        <taxon>Bacteria</taxon>
        <taxon>Bacillati</taxon>
        <taxon>Actinomycetota</taxon>
        <taxon>Thermoleophilia</taxon>
        <taxon>Solirubrobacterales</taxon>
        <taxon>Baekduiaceae</taxon>
        <taxon>Svornostia</taxon>
    </lineage>
</organism>
<protein>
    <submittedName>
        <fullName evidence="3">SRPBCC domain-containing protein</fullName>
    </submittedName>
</protein>
<dbReference type="Gene3D" id="3.30.530.20">
    <property type="match status" value="1"/>
</dbReference>
<name>A0ABY5PE89_9ACTN</name>
<evidence type="ECO:0000313" key="4">
    <source>
        <dbReference type="Proteomes" id="UP001058860"/>
    </source>
</evidence>
<dbReference type="Pfam" id="PF08327">
    <property type="entry name" value="AHSA1"/>
    <property type="match status" value="1"/>
</dbReference>
<dbReference type="CDD" id="cd07814">
    <property type="entry name" value="SRPBCC_CalC_Aha1-like"/>
    <property type="match status" value="1"/>
</dbReference>
<proteinExistence type="inferred from homology"/>
<keyword evidence="4" id="KW-1185">Reference proteome</keyword>
<dbReference type="SUPFAM" id="SSF55961">
    <property type="entry name" value="Bet v1-like"/>
    <property type="match status" value="1"/>
</dbReference>
<dbReference type="InterPro" id="IPR013538">
    <property type="entry name" value="ASHA1/2-like_C"/>
</dbReference>
<gene>
    <name evidence="3" type="ORF">LRS13_20045</name>
</gene>
<feature type="domain" description="Activator of Hsp90 ATPase homologue 1/2-like C-terminal" evidence="2">
    <location>
        <begin position="2"/>
        <end position="116"/>
    </location>
</feature>
<evidence type="ECO:0000313" key="3">
    <source>
        <dbReference type="EMBL" id="UUY02953.1"/>
    </source>
</evidence>
<sequence length="119" mass="13618">MWAALVDARQRAGWWSYLELDARPGGVLLERWTDGEGRAQATRGEVVEADPPRRLRATWRDDEWPVATEVTISLTAERGQTWIRLSHRGWDALPDGDALRAAHRDGWRAHLMRWAAHVA</sequence>
<dbReference type="EMBL" id="CP088295">
    <property type="protein sequence ID" value="UUY02953.1"/>
    <property type="molecule type" value="Genomic_DNA"/>
</dbReference>
<dbReference type="Proteomes" id="UP001058860">
    <property type="component" value="Chromosome"/>
</dbReference>
<dbReference type="InterPro" id="IPR023393">
    <property type="entry name" value="START-like_dom_sf"/>
</dbReference>
<reference evidence="4" key="1">
    <citation type="submission" date="2021-11" db="EMBL/GenBank/DDBJ databases">
        <title>Cultivation dependent microbiological survey of springs from the worlds oldest radium mine currently devoted to the extraction of radon-saturated water.</title>
        <authorList>
            <person name="Kapinusova G."/>
            <person name="Smrhova T."/>
            <person name="Strejcek M."/>
            <person name="Suman J."/>
            <person name="Jani K."/>
            <person name="Pajer P."/>
            <person name="Uhlik O."/>
        </authorList>
    </citation>
    <scope>NUCLEOTIDE SEQUENCE [LARGE SCALE GENOMIC DNA]</scope>
    <source>
        <strain evidence="4">J379</strain>
    </source>
</reference>
<accession>A0ABY5PE89</accession>
<evidence type="ECO:0000256" key="1">
    <source>
        <dbReference type="ARBA" id="ARBA00006817"/>
    </source>
</evidence>